<accession>R0GVQ7</accession>
<dbReference type="SUPFAM" id="SSF52047">
    <property type="entry name" value="RNI-like"/>
    <property type="match status" value="1"/>
</dbReference>
<feature type="domain" description="FBD" evidence="1">
    <location>
        <begin position="362"/>
        <end position="436"/>
    </location>
</feature>
<dbReference type="PANTHER" id="PTHR31900:SF33">
    <property type="entry name" value="PROTEIN WITH RNI-LIKE_FBD-LIKE DOMAIN"/>
    <property type="match status" value="1"/>
</dbReference>
<dbReference type="InterPro" id="IPR032675">
    <property type="entry name" value="LRR_dom_sf"/>
</dbReference>
<dbReference type="InterPro" id="IPR055411">
    <property type="entry name" value="LRR_FXL15/At3g58940/PEG3-like"/>
</dbReference>
<dbReference type="InterPro" id="IPR036047">
    <property type="entry name" value="F-box-like_dom_sf"/>
</dbReference>
<dbReference type="InterPro" id="IPR001810">
    <property type="entry name" value="F-box_dom"/>
</dbReference>
<organism evidence="2 3">
    <name type="scientific">Capsella rubella</name>
    <dbReference type="NCBI Taxonomy" id="81985"/>
    <lineage>
        <taxon>Eukaryota</taxon>
        <taxon>Viridiplantae</taxon>
        <taxon>Streptophyta</taxon>
        <taxon>Embryophyta</taxon>
        <taxon>Tracheophyta</taxon>
        <taxon>Spermatophyta</taxon>
        <taxon>Magnoliopsida</taxon>
        <taxon>eudicotyledons</taxon>
        <taxon>Gunneridae</taxon>
        <taxon>Pentapetalae</taxon>
        <taxon>rosids</taxon>
        <taxon>malvids</taxon>
        <taxon>Brassicales</taxon>
        <taxon>Brassicaceae</taxon>
        <taxon>Camelineae</taxon>
        <taxon>Capsella</taxon>
    </lineage>
</organism>
<evidence type="ECO:0000259" key="1">
    <source>
        <dbReference type="SMART" id="SM00579"/>
    </source>
</evidence>
<dbReference type="EMBL" id="KB870812">
    <property type="protein sequence ID" value="EOA15268.1"/>
    <property type="molecule type" value="Genomic_DNA"/>
</dbReference>
<dbReference type="InterPro" id="IPR050232">
    <property type="entry name" value="FBL13/AtMIF1-like"/>
</dbReference>
<dbReference type="AlphaFoldDB" id="R0GVQ7"/>
<dbReference type="STRING" id="81985.R0GVQ7"/>
<dbReference type="CDD" id="cd22160">
    <property type="entry name" value="F-box_AtFBL13-like"/>
    <property type="match status" value="1"/>
</dbReference>
<dbReference type="Pfam" id="PF08387">
    <property type="entry name" value="FBD"/>
    <property type="match status" value="1"/>
</dbReference>
<evidence type="ECO:0000313" key="2">
    <source>
        <dbReference type="EMBL" id="EOA15268.1"/>
    </source>
</evidence>
<protein>
    <recommendedName>
        <fullName evidence="1">FBD domain-containing protein</fullName>
    </recommendedName>
</protein>
<dbReference type="InterPro" id="IPR006566">
    <property type="entry name" value="FBD"/>
</dbReference>
<dbReference type="Proteomes" id="UP000029121">
    <property type="component" value="Unassembled WGS sequence"/>
</dbReference>
<dbReference type="SUPFAM" id="SSF81383">
    <property type="entry name" value="F-box domain"/>
    <property type="match status" value="1"/>
</dbReference>
<dbReference type="PANTHER" id="PTHR31900">
    <property type="entry name" value="F-BOX/RNI SUPERFAMILY PROTEIN-RELATED"/>
    <property type="match status" value="1"/>
</dbReference>
<proteinExistence type="predicted"/>
<dbReference type="KEGG" id="crb:17876073"/>
<dbReference type="Pfam" id="PF24758">
    <property type="entry name" value="LRR_At5g56370"/>
    <property type="match status" value="1"/>
</dbReference>
<gene>
    <name evidence="2" type="ORF">CARUB_v10028667mg</name>
</gene>
<dbReference type="eggNOG" id="ENOG502RYTW">
    <property type="taxonomic scope" value="Eukaryota"/>
</dbReference>
<dbReference type="InterPro" id="IPR053781">
    <property type="entry name" value="F-box_AtFBL13-like"/>
</dbReference>
<sequence length="445" mass="52206">MDCDRISELPDCLLTQILLYLPTKVSVSTSVLSKRWRFLWLMVPGLDLENPPTKCFESFIDNFMESNHKSRMQKFSIKSPGDHNRFVDWIEQAVVSGIHQLSVDTIYHCINMPHNIYQSKTLVSLKLARVRLEDPEVVVSLPCLKNMYLENVEYHSNLLIIEKLISGCPVLEDVTLIIKYRHVPGKEEVSQLLRVRSEFLKSFSFAYNGRPDRKDYAVEIDAAQLKYMKFMDTGCGRIVVKNLSSLFKVDLDTAFDKYVYGRRIWIPKKLSMRDVIPNFLTGISSVRHMIISYRTVRILHCYSILGPFPKFDNLYRLEAKICSYMFEFLTFLERCPNLKTLILDFGYNVTKKKQIEVRYVPRCLLVSLEYVEFKGLIWEEEIGKKQARYFLENSVVLKKLRLWCFRDSLTSKQDSDISKELLTFTKRSPECQIIMHCHCRTWRSA</sequence>
<keyword evidence="3" id="KW-1185">Reference proteome</keyword>
<dbReference type="Pfam" id="PF00646">
    <property type="entry name" value="F-box"/>
    <property type="match status" value="1"/>
</dbReference>
<dbReference type="Gene3D" id="3.80.10.10">
    <property type="entry name" value="Ribonuclease Inhibitor"/>
    <property type="match status" value="1"/>
</dbReference>
<dbReference type="OrthoDB" id="1077610at2759"/>
<evidence type="ECO:0000313" key="3">
    <source>
        <dbReference type="Proteomes" id="UP000029121"/>
    </source>
</evidence>
<reference evidence="3" key="1">
    <citation type="journal article" date="2013" name="Nat. Genet.">
        <title>The Capsella rubella genome and the genomic consequences of rapid mating system evolution.</title>
        <authorList>
            <person name="Slotte T."/>
            <person name="Hazzouri K.M."/>
            <person name="Agren J.A."/>
            <person name="Koenig D."/>
            <person name="Maumus F."/>
            <person name="Guo Y.L."/>
            <person name="Steige K."/>
            <person name="Platts A.E."/>
            <person name="Escobar J.S."/>
            <person name="Newman L.K."/>
            <person name="Wang W."/>
            <person name="Mandakova T."/>
            <person name="Vello E."/>
            <person name="Smith L.M."/>
            <person name="Henz S.R."/>
            <person name="Steffen J."/>
            <person name="Takuno S."/>
            <person name="Brandvain Y."/>
            <person name="Coop G."/>
            <person name="Andolfatto P."/>
            <person name="Hu T.T."/>
            <person name="Blanchette M."/>
            <person name="Clark R.M."/>
            <person name="Quesneville H."/>
            <person name="Nordborg M."/>
            <person name="Gaut B.S."/>
            <person name="Lysak M.A."/>
            <person name="Jenkins J."/>
            <person name="Grimwood J."/>
            <person name="Chapman J."/>
            <person name="Prochnik S."/>
            <person name="Shu S."/>
            <person name="Rokhsar D."/>
            <person name="Schmutz J."/>
            <person name="Weigel D."/>
            <person name="Wright S.I."/>
        </authorList>
    </citation>
    <scope>NUCLEOTIDE SEQUENCE [LARGE SCALE GENOMIC DNA]</scope>
    <source>
        <strain evidence="3">cv. Monte Gargano</strain>
    </source>
</reference>
<name>R0GVQ7_9BRAS</name>
<dbReference type="SMART" id="SM00579">
    <property type="entry name" value="FBD"/>
    <property type="match status" value="1"/>
</dbReference>